<sequence length="324" mass="37071">MRLSQLPRKYHKHIHPSFRVPLLRGQKNRRRIVKRNALQLIRRKYAVLDVKPRIPPLHCARCGLVTRFLSTISFHDCTIKNIYYWRGTGAGACAELNTLGDDEIDEDLLAMGGRNRMRDGMAILERFARPQNVSMYDIDYNEPNKSRIPLPPSTGRSVPTLSELVIKVLAPPRSSFPSLPSDQVFEIKPVQVVSKRPIGRGHRDGHLCPPCGRLFASFDDYDVHLSPSMDEKGEEINPCRRVPPNPIPLLLNDRGNAPPEYDFVSRRSKKIEREYLIDSCTGCGMEGFETTIDLHSHIIECAKKMEYERIDQAVNKRRHLLSKV</sequence>
<evidence type="ECO:0008006" key="3">
    <source>
        <dbReference type="Google" id="ProtNLM"/>
    </source>
</evidence>
<gene>
    <name evidence="1" type="ORF">PENTCL1PPCAC_6303</name>
</gene>
<reference evidence="1" key="1">
    <citation type="submission" date="2023-10" db="EMBL/GenBank/DDBJ databases">
        <title>Genome assembly of Pristionchus species.</title>
        <authorList>
            <person name="Yoshida K."/>
            <person name="Sommer R.J."/>
        </authorList>
    </citation>
    <scope>NUCLEOTIDE SEQUENCE</scope>
    <source>
        <strain evidence="1">RS0144</strain>
    </source>
</reference>
<name>A0AAV5SPS4_9BILA</name>
<protein>
    <recommendedName>
        <fullName evidence="3">C2H2-type domain-containing protein</fullName>
    </recommendedName>
</protein>
<evidence type="ECO:0000313" key="2">
    <source>
        <dbReference type="Proteomes" id="UP001432027"/>
    </source>
</evidence>
<dbReference type="AlphaFoldDB" id="A0AAV5SPS4"/>
<comment type="caution">
    <text evidence="1">The sequence shown here is derived from an EMBL/GenBank/DDBJ whole genome shotgun (WGS) entry which is preliminary data.</text>
</comment>
<dbReference type="Proteomes" id="UP001432027">
    <property type="component" value="Unassembled WGS sequence"/>
</dbReference>
<organism evidence="1 2">
    <name type="scientific">Pristionchus entomophagus</name>
    <dbReference type="NCBI Taxonomy" id="358040"/>
    <lineage>
        <taxon>Eukaryota</taxon>
        <taxon>Metazoa</taxon>
        <taxon>Ecdysozoa</taxon>
        <taxon>Nematoda</taxon>
        <taxon>Chromadorea</taxon>
        <taxon>Rhabditida</taxon>
        <taxon>Rhabditina</taxon>
        <taxon>Diplogasteromorpha</taxon>
        <taxon>Diplogasteroidea</taxon>
        <taxon>Neodiplogasteridae</taxon>
        <taxon>Pristionchus</taxon>
    </lineage>
</organism>
<proteinExistence type="predicted"/>
<evidence type="ECO:0000313" key="1">
    <source>
        <dbReference type="EMBL" id="GMS84128.1"/>
    </source>
</evidence>
<accession>A0AAV5SPS4</accession>
<keyword evidence="2" id="KW-1185">Reference proteome</keyword>
<dbReference type="EMBL" id="BTSX01000002">
    <property type="protein sequence ID" value="GMS84128.1"/>
    <property type="molecule type" value="Genomic_DNA"/>
</dbReference>